<sequence length="211" mass="23828">MWIANHGADVSVVNKDSWSLLRLRTGLCFSFHSTALHVGDCFRYVSLVKLLASQGADLERKHKNPLIPLHFAMEKGKFRVVQYLLKSGPSVNCLDENYYGWMTLHLSCFKGHIEIICLFRESCSRLNVKGGMDWTSLHVATLYREESDTTRCTSLQMALRNQKQDIAIFLQGQDSPVNDVVSRMAGSGEKTLNHASQFPSNMVNRWGGFAK</sequence>
<keyword evidence="2 3" id="KW-0040">ANK repeat</keyword>
<evidence type="ECO:0000256" key="2">
    <source>
        <dbReference type="ARBA" id="ARBA00023043"/>
    </source>
</evidence>
<dbReference type="InterPro" id="IPR051165">
    <property type="entry name" value="Multifunctional_ANK_Repeat"/>
</dbReference>
<evidence type="ECO:0000256" key="3">
    <source>
        <dbReference type="PROSITE-ProRule" id="PRU00023"/>
    </source>
</evidence>
<evidence type="ECO:0000313" key="4">
    <source>
        <dbReference type="Ensembl" id="ENSPCEP00000014619.1"/>
    </source>
</evidence>
<proteinExistence type="predicted"/>
<dbReference type="InterPro" id="IPR002110">
    <property type="entry name" value="Ankyrin_rpt"/>
</dbReference>
<dbReference type="Proteomes" id="UP000694393">
    <property type="component" value="Unplaced"/>
</dbReference>
<organism evidence="4 5">
    <name type="scientific">Pelusios castaneus</name>
    <name type="common">West African mud turtle</name>
    <dbReference type="NCBI Taxonomy" id="367368"/>
    <lineage>
        <taxon>Eukaryota</taxon>
        <taxon>Metazoa</taxon>
        <taxon>Chordata</taxon>
        <taxon>Craniata</taxon>
        <taxon>Vertebrata</taxon>
        <taxon>Euteleostomi</taxon>
        <taxon>Archelosauria</taxon>
        <taxon>Testudinata</taxon>
        <taxon>Testudines</taxon>
        <taxon>Pleurodira</taxon>
        <taxon>Pelomedusidae</taxon>
        <taxon>Pelusios</taxon>
    </lineage>
</organism>
<dbReference type="Ensembl" id="ENSPCET00000015147.1">
    <property type="protein sequence ID" value="ENSPCEP00000014619.1"/>
    <property type="gene ID" value="ENSPCEG00000011574.1"/>
</dbReference>
<dbReference type="InterPro" id="IPR036770">
    <property type="entry name" value="Ankyrin_rpt-contain_sf"/>
</dbReference>
<dbReference type="Pfam" id="PF13637">
    <property type="entry name" value="Ank_4"/>
    <property type="match status" value="1"/>
</dbReference>
<dbReference type="SUPFAM" id="SSF48403">
    <property type="entry name" value="Ankyrin repeat"/>
    <property type="match status" value="1"/>
</dbReference>
<evidence type="ECO:0000256" key="1">
    <source>
        <dbReference type="ARBA" id="ARBA00022737"/>
    </source>
</evidence>
<name>A0A8C8S2L0_9SAUR</name>
<reference evidence="4" key="2">
    <citation type="submission" date="2025-09" db="UniProtKB">
        <authorList>
            <consortium name="Ensembl"/>
        </authorList>
    </citation>
    <scope>IDENTIFICATION</scope>
</reference>
<feature type="repeat" description="ANK" evidence="3">
    <location>
        <begin position="64"/>
        <end position="96"/>
    </location>
</feature>
<keyword evidence="1" id="KW-0677">Repeat</keyword>
<dbReference type="PROSITE" id="PS50297">
    <property type="entry name" value="ANK_REP_REGION"/>
    <property type="match status" value="1"/>
</dbReference>
<evidence type="ECO:0000313" key="5">
    <source>
        <dbReference type="Proteomes" id="UP000694393"/>
    </source>
</evidence>
<dbReference type="AlphaFoldDB" id="A0A8C8S2L0"/>
<protein>
    <submittedName>
        <fullName evidence="4">Uncharacterized protein</fullName>
    </submittedName>
</protein>
<keyword evidence="5" id="KW-1185">Reference proteome</keyword>
<dbReference type="Gene3D" id="1.25.40.20">
    <property type="entry name" value="Ankyrin repeat-containing domain"/>
    <property type="match status" value="2"/>
</dbReference>
<reference evidence="4" key="1">
    <citation type="submission" date="2025-08" db="UniProtKB">
        <authorList>
            <consortium name="Ensembl"/>
        </authorList>
    </citation>
    <scope>IDENTIFICATION</scope>
</reference>
<dbReference type="PANTHER" id="PTHR24123:SF33">
    <property type="entry name" value="PROTEIN HOS4"/>
    <property type="match status" value="1"/>
</dbReference>
<dbReference type="PANTHER" id="PTHR24123">
    <property type="entry name" value="ANKYRIN REPEAT-CONTAINING"/>
    <property type="match status" value="1"/>
</dbReference>
<accession>A0A8C8S2L0</accession>
<dbReference type="PROSITE" id="PS50088">
    <property type="entry name" value="ANK_REPEAT"/>
    <property type="match status" value="1"/>
</dbReference>
<dbReference type="SMART" id="SM00248">
    <property type="entry name" value="ANK"/>
    <property type="match status" value="4"/>
</dbReference>